<reference evidence="1" key="1">
    <citation type="submission" date="2023-05" db="EMBL/GenBank/DDBJ databases">
        <authorList>
            <consortium name="ELIXIR-Norway"/>
        </authorList>
    </citation>
    <scope>NUCLEOTIDE SEQUENCE</scope>
</reference>
<evidence type="ECO:0000313" key="1">
    <source>
        <dbReference type="EMBL" id="CAN0555048.1"/>
    </source>
</evidence>
<accession>A0AC60A504</accession>
<name>A0AC60A504_RANTA</name>
<dbReference type="Proteomes" id="UP001162501">
    <property type="component" value="Chromosome 7"/>
</dbReference>
<dbReference type="EMBL" id="OX596091">
    <property type="protein sequence ID" value="CAN0555048.1"/>
    <property type="molecule type" value="Genomic_DNA"/>
</dbReference>
<feature type="non-terminal residue" evidence="1">
    <location>
        <position position="1"/>
    </location>
</feature>
<evidence type="ECO:0000313" key="2">
    <source>
        <dbReference type="Proteomes" id="UP001162501"/>
    </source>
</evidence>
<organism evidence="1 2">
    <name type="scientific">Rangifer tarandus platyrhynchus</name>
    <name type="common">Svalbard reindeer</name>
    <dbReference type="NCBI Taxonomy" id="3082113"/>
    <lineage>
        <taxon>Eukaryota</taxon>
        <taxon>Metazoa</taxon>
        <taxon>Chordata</taxon>
        <taxon>Craniata</taxon>
        <taxon>Vertebrata</taxon>
        <taxon>Euteleostomi</taxon>
        <taxon>Mammalia</taxon>
        <taxon>Eutheria</taxon>
        <taxon>Laurasiatheria</taxon>
        <taxon>Artiodactyla</taxon>
        <taxon>Ruminantia</taxon>
        <taxon>Pecora</taxon>
        <taxon>Cervidae</taxon>
        <taxon>Odocoileinae</taxon>
        <taxon>Rangifer</taxon>
    </lineage>
</organism>
<proteinExistence type="predicted"/>
<protein>
    <submittedName>
        <fullName evidence="1">Uncharacterized protein</fullName>
    </submittedName>
</protein>
<reference evidence="1" key="2">
    <citation type="submission" date="2025-03" db="EMBL/GenBank/DDBJ databases">
        <authorList>
            <consortium name="ELIXIR-Norway"/>
            <consortium name="Elixir Norway"/>
        </authorList>
    </citation>
    <scope>NUCLEOTIDE SEQUENCE</scope>
</reference>
<gene>
    <name evidence="1" type="ORF">MRATA1EN22A_LOCUS26772</name>
</gene>
<sequence>PPGQRFLEPSPRFGFPPTRECTTPYESEAISAGAWGSEKGPPNRGVLFCLPKSAALGLSVY</sequence>